<dbReference type="AlphaFoldDB" id="A0A381YKW9"/>
<evidence type="ECO:0008006" key="2">
    <source>
        <dbReference type="Google" id="ProtNLM"/>
    </source>
</evidence>
<dbReference type="InterPro" id="IPR029068">
    <property type="entry name" value="Glyas_Bleomycin-R_OHBP_Dase"/>
</dbReference>
<dbReference type="EMBL" id="UINC01018473">
    <property type="protein sequence ID" value="SVA77629.1"/>
    <property type="molecule type" value="Genomic_DNA"/>
</dbReference>
<sequence length="277" mass="31500">VLTQFKNIMILSKDLEEDSINISSFLGFKETSNLNIPELGFKSSVFQLLNSEVHLLSIIADAKNLYENSFNYEHKNESIFAICLGSDDFLNDYKKFSELGLNPSKINSGFYEDRDKVKQEIRFFSFPINKTCDLRILISEASEIQIRDNGEDVITKINQVVVYSSEMESLKELFESKLGIRLALDQEFDFGQGKIRMMFFRIGGVTIEIVEDTKIDKNSYSGIGWHCDSISLNHKRLSKRGFNISPIRKGRKEGTLVSTIKDAPLSVPTIIIGPDKE</sequence>
<dbReference type="Gene3D" id="3.10.180.10">
    <property type="entry name" value="2,3-Dihydroxybiphenyl 1,2-Dioxygenase, domain 1"/>
    <property type="match status" value="2"/>
</dbReference>
<dbReference type="SUPFAM" id="SSF54593">
    <property type="entry name" value="Glyoxalase/Bleomycin resistance protein/Dihydroxybiphenyl dioxygenase"/>
    <property type="match status" value="1"/>
</dbReference>
<feature type="non-terminal residue" evidence="1">
    <location>
        <position position="1"/>
    </location>
</feature>
<gene>
    <name evidence="1" type="ORF">METZ01_LOCUS130483</name>
</gene>
<name>A0A381YKW9_9ZZZZ</name>
<evidence type="ECO:0000313" key="1">
    <source>
        <dbReference type="EMBL" id="SVA77629.1"/>
    </source>
</evidence>
<protein>
    <recommendedName>
        <fullName evidence="2">VOC domain-containing protein</fullName>
    </recommendedName>
</protein>
<reference evidence="1" key="1">
    <citation type="submission" date="2018-05" db="EMBL/GenBank/DDBJ databases">
        <authorList>
            <person name="Lanie J.A."/>
            <person name="Ng W.-L."/>
            <person name="Kazmierczak K.M."/>
            <person name="Andrzejewski T.M."/>
            <person name="Davidsen T.M."/>
            <person name="Wayne K.J."/>
            <person name="Tettelin H."/>
            <person name="Glass J.I."/>
            <person name="Rusch D."/>
            <person name="Podicherti R."/>
            <person name="Tsui H.-C.T."/>
            <person name="Winkler M.E."/>
        </authorList>
    </citation>
    <scope>NUCLEOTIDE SEQUENCE</scope>
</reference>
<accession>A0A381YKW9</accession>
<proteinExistence type="predicted"/>
<organism evidence="1">
    <name type="scientific">marine metagenome</name>
    <dbReference type="NCBI Taxonomy" id="408172"/>
    <lineage>
        <taxon>unclassified sequences</taxon>
        <taxon>metagenomes</taxon>
        <taxon>ecological metagenomes</taxon>
    </lineage>
</organism>